<keyword evidence="3" id="KW-1185">Reference proteome</keyword>
<sequence length="229" mass="26697">MLSVGMEQRVNLKFLVKLRKSFTEAYAMLKEVYGNECLSRTQVFELFKWFIEGRETTENIENVGLFNNHRRWITRSPMTGVPVVTPGNRAEFLGDGFIDTPDGWINSRLEIDIPGQQYCPRRRKSMPEPPQVYSPSATWLSKSRISSQYTGFPVLSGKPRFAPVRFTPIHNYAGCFRSWDSPVRPTPDDSRRCELMEELDNLQSENPEEEEEEENEKENDRRTLKKRPI</sequence>
<evidence type="ECO:0000256" key="1">
    <source>
        <dbReference type="SAM" id="MobiDB-lite"/>
    </source>
</evidence>
<organism evidence="2 3">
    <name type="scientific">Aromia moschata</name>
    <dbReference type="NCBI Taxonomy" id="1265417"/>
    <lineage>
        <taxon>Eukaryota</taxon>
        <taxon>Metazoa</taxon>
        <taxon>Ecdysozoa</taxon>
        <taxon>Arthropoda</taxon>
        <taxon>Hexapoda</taxon>
        <taxon>Insecta</taxon>
        <taxon>Pterygota</taxon>
        <taxon>Neoptera</taxon>
        <taxon>Endopterygota</taxon>
        <taxon>Coleoptera</taxon>
        <taxon>Polyphaga</taxon>
        <taxon>Cucujiformia</taxon>
        <taxon>Chrysomeloidea</taxon>
        <taxon>Cerambycidae</taxon>
        <taxon>Cerambycinae</taxon>
        <taxon>Callichromatini</taxon>
        <taxon>Aromia</taxon>
    </lineage>
</organism>
<dbReference type="Gene3D" id="1.10.10.1450">
    <property type="match status" value="1"/>
</dbReference>
<evidence type="ECO:0000313" key="2">
    <source>
        <dbReference type="EMBL" id="KAJ8950530.1"/>
    </source>
</evidence>
<dbReference type="Proteomes" id="UP001162162">
    <property type="component" value="Unassembled WGS sequence"/>
</dbReference>
<feature type="region of interest" description="Disordered" evidence="1">
    <location>
        <begin position="198"/>
        <end position="229"/>
    </location>
</feature>
<proteinExistence type="predicted"/>
<evidence type="ECO:0000313" key="3">
    <source>
        <dbReference type="Proteomes" id="UP001162162"/>
    </source>
</evidence>
<comment type="caution">
    <text evidence="2">The sequence shown here is derived from an EMBL/GenBank/DDBJ whole genome shotgun (WGS) entry which is preliminary data.</text>
</comment>
<dbReference type="EMBL" id="JAPWTK010000099">
    <property type="protein sequence ID" value="KAJ8950530.1"/>
    <property type="molecule type" value="Genomic_DNA"/>
</dbReference>
<dbReference type="AlphaFoldDB" id="A0AAV8YFS8"/>
<protein>
    <submittedName>
        <fullName evidence="2">Uncharacterized protein</fullName>
    </submittedName>
</protein>
<gene>
    <name evidence="2" type="ORF">NQ318_015274</name>
</gene>
<name>A0AAV8YFS8_9CUCU</name>
<reference evidence="2" key="1">
    <citation type="journal article" date="2023" name="Insect Mol. Biol.">
        <title>Genome sequencing provides insights into the evolution of gene families encoding plant cell wall-degrading enzymes in longhorned beetles.</title>
        <authorList>
            <person name="Shin N.R."/>
            <person name="Okamura Y."/>
            <person name="Kirsch R."/>
            <person name="Pauchet Y."/>
        </authorList>
    </citation>
    <scope>NUCLEOTIDE SEQUENCE</scope>
    <source>
        <strain evidence="2">AMC_N1</strain>
    </source>
</reference>
<feature type="compositionally biased region" description="Acidic residues" evidence="1">
    <location>
        <begin position="198"/>
        <end position="217"/>
    </location>
</feature>
<accession>A0AAV8YFS8</accession>